<evidence type="ECO:0000256" key="5">
    <source>
        <dbReference type="ARBA" id="ARBA00022777"/>
    </source>
</evidence>
<dbReference type="SUPFAM" id="SSF53613">
    <property type="entry name" value="Ribokinase-like"/>
    <property type="match status" value="1"/>
</dbReference>
<dbReference type="InterPro" id="IPR029056">
    <property type="entry name" value="Ribokinase-like"/>
</dbReference>
<dbReference type="NCBIfam" id="TIGR00097">
    <property type="entry name" value="HMP-P_kinase"/>
    <property type="match status" value="1"/>
</dbReference>
<gene>
    <name evidence="8" type="ORF">SAMN04487996_108239</name>
</gene>
<keyword evidence="9" id="KW-1185">Reference proteome</keyword>
<keyword evidence="5 8" id="KW-0418">Kinase</keyword>
<dbReference type="GO" id="GO:0008902">
    <property type="term" value="F:hydroxymethylpyrimidine kinase activity"/>
    <property type="evidence" value="ECO:0007669"/>
    <property type="project" value="UniProtKB-EC"/>
</dbReference>
<proteinExistence type="predicted"/>
<dbReference type="InterPro" id="IPR013749">
    <property type="entry name" value="PM/HMP-P_kinase-1"/>
</dbReference>
<dbReference type="EC" id="2.7.1.49" evidence="2"/>
<evidence type="ECO:0000313" key="8">
    <source>
        <dbReference type="EMBL" id="SDF02951.1"/>
    </source>
</evidence>
<dbReference type="InterPro" id="IPR004399">
    <property type="entry name" value="HMP/HMP-P_kinase_dom"/>
</dbReference>
<dbReference type="OrthoDB" id="9810880at2"/>
<keyword evidence="3" id="KW-0808">Transferase</keyword>
<dbReference type="STRING" id="659014.SAMN04487996_108239"/>
<dbReference type="RefSeq" id="WP_090151337.1">
    <property type="nucleotide sequence ID" value="NZ_FNAN01000008.1"/>
</dbReference>
<evidence type="ECO:0000313" key="9">
    <source>
        <dbReference type="Proteomes" id="UP000198748"/>
    </source>
</evidence>
<dbReference type="GO" id="GO:0008972">
    <property type="term" value="F:phosphomethylpyrimidine kinase activity"/>
    <property type="evidence" value="ECO:0007669"/>
    <property type="project" value="InterPro"/>
</dbReference>
<dbReference type="GO" id="GO:0005829">
    <property type="term" value="C:cytosol"/>
    <property type="evidence" value="ECO:0007669"/>
    <property type="project" value="TreeGrafter"/>
</dbReference>
<dbReference type="Gene3D" id="3.40.1190.20">
    <property type="match status" value="1"/>
</dbReference>
<sequence length="273" mass="28873">MNRYPTVLTIAGSDSGGGAGIQADLKTIAALGAYGTSAITALTAQNTQGVRAIHPVPPAFLQEQLEAVFEDITVDAVKIGMVNTAEVAHVIAEALDRFRPPFVVFDPVMVSTSGSKLIQDETVAVLWNELFPRADLITPNLDEAEILIGGQIRTPATMKGAAIQMVERGCRAVLLKGGHLVAPTIYDVLAQRGQEPLILESDYIESRNVHGTGCTLSSAIATYLAKGNSLAESIIFAKEYIAGAIREGRDVVTGHGPGPLNHSFSPLSMQIIS</sequence>
<evidence type="ECO:0000256" key="3">
    <source>
        <dbReference type="ARBA" id="ARBA00022679"/>
    </source>
</evidence>
<feature type="domain" description="Pyridoxamine kinase/Phosphomethylpyrimidine kinase" evidence="7">
    <location>
        <begin position="14"/>
        <end position="257"/>
    </location>
</feature>
<dbReference type="Pfam" id="PF08543">
    <property type="entry name" value="Phos_pyr_kin"/>
    <property type="match status" value="1"/>
</dbReference>
<dbReference type="FunFam" id="3.40.1190.20:FF:000003">
    <property type="entry name" value="Phosphomethylpyrimidine kinase ThiD"/>
    <property type="match status" value="1"/>
</dbReference>
<evidence type="ECO:0000256" key="4">
    <source>
        <dbReference type="ARBA" id="ARBA00022741"/>
    </source>
</evidence>
<evidence type="ECO:0000256" key="1">
    <source>
        <dbReference type="ARBA" id="ARBA00004948"/>
    </source>
</evidence>
<evidence type="ECO:0000256" key="6">
    <source>
        <dbReference type="ARBA" id="ARBA00022840"/>
    </source>
</evidence>
<keyword evidence="4" id="KW-0547">Nucleotide-binding</keyword>
<protein>
    <recommendedName>
        <fullName evidence="2">hydroxymethylpyrimidine kinase</fullName>
        <ecNumber evidence="2">2.7.1.49</ecNumber>
    </recommendedName>
</protein>
<dbReference type="PANTHER" id="PTHR20858">
    <property type="entry name" value="PHOSPHOMETHYLPYRIMIDINE KINASE"/>
    <property type="match status" value="1"/>
</dbReference>
<name>A0A1G7HR74_9BACT</name>
<accession>A0A1G7HR74</accession>
<dbReference type="AlphaFoldDB" id="A0A1G7HR74"/>
<reference evidence="9" key="1">
    <citation type="submission" date="2016-10" db="EMBL/GenBank/DDBJ databases">
        <authorList>
            <person name="Varghese N."/>
            <person name="Submissions S."/>
        </authorList>
    </citation>
    <scope>NUCLEOTIDE SEQUENCE [LARGE SCALE GENOMIC DNA]</scope>
    <source>
        <strain evidence="9">DSM 25329</strain>
    </source>
</reference>
<dbReference type="GO" id="GO:0009228">
    <property type="term" value="P:thiamine biosynthetic process"/>
    <property type="evidence" value="ECO:0007669"/>
    <property type="project" value="InterPro"/>
</dbReference>
<dbReference type="GO" id="GO:0005524">
    <property type="term" value="F:ATP binding"/>
    <property type="evidence" value="ECO:0007669"/>
    <property type="project" value="UniProtKB-KW"/>
</dbReference>
<dbReference type="EMBL" id="FNAN01000008">
    <property type="protein sequence ID" value="SDF02951.1"/>
    <property type="molecule type" value="Genomic_DNA"/>
</dbReference>
<organism evidence="8 9">
    <name type="scientific">Dyadobacter soli</name>
    <dbReference type="NCBI Taxonomy" id="659014"/>
    <lineage>
        <taxon>Bacteria</taxon>
        <taxon>Pseudomonadati</taxon>
        <taxon>Bacteroidota</taxon>
        <taxon>Cytophagia</taxon>
        <taxon>Cytophagales</taxon>
        <taxon>Spirosomataceae</taxon>
        <taxon>Dyadobacter</taxon>
    </lineage>
</organism>
<keyword evidence="6" id="KW-0067">ATP-binding</keyword>
<evidence type="ECO:0000256" key="2">
    <source>
        <dbReference type="ARBA" id="ARBA00012135"/>
    </source>
</evidence>
<comment type="pathway">
    <text evidence="1">Cofactor biosynthesis; thiamine diphosphate biosynthesis.</text>
</comment>
<evidence type="ECO:0000259" key="7">
    <source>
        <dbReference type="Pfam" id="PF08543"/>
    </source>
</evidence>
<dbReference type="Proteomes" id="UP000198748">
    <property type="component" value="Unassembled WGS sequence"/>
</dbReference>
<dbReference type="PANTHER" id="PTHR20858:SF17">
    <property type="entry name" value="HYDROXYMETHYLPYRIMIDINE_PHOSPHOMETHYLPYRIMIDINE KINASE THI20-RELATED"/>
    <property type="match status" value="1"/>
</dbReference>
<dbReference type="CDD" id="cd01169">
    <property type="entry name" value="HMPP_kinase"/>
    <property type="match status" value="1"/>
</dbReference>